<evidence type="ECO:0000256" key="1">
    <source>
        <dbReference type="SAM" id="MobiDB-lite"/>
    </source>
</evidence>
<feature type="region of interest" description="Disordered" evidence="1">
    <location>
        <begin position="65"/>
        <end position="89"/>
    </location>
</feature>
<gene>
    <name evidence="3" type="ORF">GIS00_20025</name>
</gene>
<dbReference type="EMBL" id="WLYK01000008">
    <property type="protein sequence ID" value="MTD16230.1"/>
    <property type="molecule type" value="Genomic_DNA"/>
</dbReference>
<proteinExistence type="predicted"/>
<comment type="caution">
    <text evidence="3">The sequence shown here is derived from an EMBL/GenBank/DDBJ whole genome shotgun (WGS) entry which is preliminary data.</text>
</comment>
<dbReference type="AlphaFoldDB" id="A0A7K1FQ82"/>
<sequence>MTDFEDHLRADLARRADAVSVSPEAWDINQRLVSRRGPVTRFWPALVAAAVIAVVAGTVLVVRNDRVSGPASPPSTDNLPASTMSSAPTIVPTECPAELQRPEDSTKGPWVPAAPTREIDRLLPDEIPVSVVTCTYTFSTTGNSGPAAGVIGGDLAAMVDEIRYWPTALPGQARPYVCAAVGQSKTQSVLYAFTYGDGSTVWLGADTQICTNLGNGDQFSYVLGSGQLVQSAAAGRWIPKDEIIGECPSTDACIDVSGRWGQQQDMVPPGATGVEVSRSDSPGPPTASGEATADERLVDALNAFSTAPSPRSCTPRDPALSSHRYYIARFSYPQGPEVMVLINESCGPFFSNGSLSGGDAGDLDTILPMLDQIVDG</sequence>
<accession>A0A7K1FQ82</accession>
<organism evidence="3 4">
    <name type="scientific">Nakamurella alba</name>
    <dbReference type="NCBI Taxonomy" id="2665158"/>
    <lineage>
        <taxon>Bacteria</taxon>
        <taxon>Bacillati</taxon>
        <taxon>Actinomycetota</taxon>
        <taxon>Actinomycetes</taxon>
        <taxon>Nakamurellales</taxon>
        <taxon>Nakamurellaceae</taxon>
        <taxon>Nakamurella</taxon>
    </lineage>
</organism>
<keyword evidence="4" id="KW-1185">Reference proteome</keyword>
<protein>
    <submittedName>
        <fullName evidence="3">Uncharacterized protein</fullName>
    </submittedName>
</protein>
<name>A0A7K1FQ82_9ACTN</name>
<evidence type="ECO:0000313" key="4">
    <source>
        <dbReference type="Proteomes" id="UP000460221"/>
    </source>
</evidence>
<dbReference type="Proteomes" id="UP000460221">
    <property type="component" value="Unassembled WGS sequence"/>
</dbReference>
<feature type="region of interest" description="Disordered" evidence="1">
    <location>
        <begin position="261"/>
        <end position="291"/>
    </location>
</feature>
<feature type="transmembrane region" description="Helical" evidence="2">
    <location>
        <begin position="42"/>
        <end position="62"/>
    </location>
</feature>
<reference evidence="3 4" key="1">
    <citation type="submission" date="2019-11" db="EMBL/GenBank/DDBJ databases">
        <authorList>
            <person name="Jiang L.-Q."/>
        </authorList>
    </citation>
    <scope>NUCLEOTIDE SEQUENCE [LARGE SCALE GENOMIC DNA]</scope>
    <source>
        <strain evidence="3 4">YIM 132087</strain>
    </source>
</reference>
<keyword evidence="2" id="KW-1133">Transmembrane helix</keyword>
<dbReference type="RefSeq" id="WP_154770171.1">
    <property type="nucleotide sequence ID" value="NZ_WLYK01000008.1"/>
</dbReference>
<keyword evidence="2" id="KW-0812">Transmembrane</keyword>
<evidence type="ECO:0000313" key="3">
    <source>
        <dbReference type="EMBL" id="MTD16230.1"/>
    </source>
</evidence>
<keyword evidence="2" id="KW-0472">Membrane</keyword>
<evidence type="ECO:0000256" key="2">
    <source>
        <dbReference type="SAM" id="Phobius"/>
    </source>
</evidence>
<feature type="compositionally biased region" description="Polar residues" evidence="1">
    <location>
        <begin position="74"/>
        <end position="88"/>
    </location>
</feature>